<dbReference type="SUPFAM" id="SSF81296">
    <property type="entry name" value="E set domains"/>
    <property type="match status" value="1"/>
</dbReference>
<dbReference type="PANTHER" id="PTHR19372">
    <property type="entry name" value="SULFITE REDUCTASE"/>
    <property type="match status" value="1"/>
</dbReference>
<name>A0A829YMD4_9GAMM</name>
<dbReference type="InterPro" id="IPR008335">
    <property type="entry name" value="Mopterin_OxRdtase_euk"/>
</dbReference>
<dbReference type="InterPro" id="IPR000572">
    <property type="entry name" value="OxRdtase_Mopterin-bd_dom"/>
</dbReference>
<feature type="domain" description="Moybdenum cofactor oxidoreductase dimerisation" evidence="6">
    <location>
        <begin position="279"/>
        <end position="388"/>
    </location>
</feature>
<dbReference type="InterPro" id="IPR036374">
    <property type="entry name" value="OxRdtase_Mopterin-bd_sf"/>
</dbReference>
<dbReference type="GO" id="GO:0043546">
    <property type="term" value="F:molybdopterin cofactor binding"/>
    <property type="evidence" value="ECO:0007669"/>
    <property type="project" value="TreeGrafter"/>
</dbReference>
<dbReference type="SUPFAM" id="SSF56524">
    <property type="entry name" value="Oxidoreductase molybdopterin-binding domain"/>
    <property type="match status" value="1"/>
</dbReference>
<dbReference type="PROSITE" id="PS51318">
    <property type="entry name" value="TAT"/>
    <property type="match status" value="1"/>
</dbReference>
<dbReference type="InterPro" id="IPR005066">
    <property type="entry name" value="MoCF_OxRdtse_dimer"/>
</dbReference>
<evidence type="ECO:0000256" key="1">
    <source>
        <dbReference type="ARBA" id="ARBA00001924"/>
    </source>
</evidence>
<dbReference type="PANTHER" id="PTHR19372:SF7">
    <property type="entry name" value="SULFITE OXIDASE, MITOCHONDRIAL"/>
    <property type="match status" value="1"/>
</dbReference>
<protein>
    <submittedName>
        <fullName evidence="7">Oxidase</fullName>
    </submittedName>
</protein>
<proteinExistence type="predicted"/>
<organism evidence="7 8">
    <name type="scientific">Steroidobacter agaridevorans</name>
    <dbReference type="NCBI Taxonomy" id="2695856"/>
    <lineage>
        <taxon>Bacteria</taxon>
        <taxon>Pseudomonadati</taxon>
        <taxon>Pseudomonadota</taxon>
        <taxon>Gammaproteobacteria</taxon>
        <taxon>Steroidobacterales</taxon>
        <taxon>Steroidobacteraceae</taxon>
        <taxon>Steroidobacter</taxon>
    </lineage>
</organism>
<dbReference type="Gene3D" id="2.60.40.650">
    <property type="match status" value="1"/>
</dbReference>
<comment type="caution">
    <text evidence="7">The sequence shown here is derived from an EMBL/GenBank/DDBJ whole genome shotgun (WGS) entry which is preliminary data.</text>
</comment>
<comment type="cofactor">
    <cofactor evidence="1">
        <name>Mo-molybdopterin</name>
        <dbReference type="ChEBI" id="CHEBI:71302"/>
    </cofactor>
</comment>
<dbReference type="GO" id="GO:0030151">
    <property type="term" value="F:molybdenum ion binding"/>
    <property type="evidence" value="ECO:0007669"/>
    <property type="project" value="InterPro"/>
</dbReference>
<dbReference type="GO" id="GO:0008482">
    <property type="term" value="F:sulfite oxidase activity"/>
    <property type="evidence" value="ECO:0007669"/>
    <property type="project" value="TreeGrafter"/>
</dbReference>
<dbReference type="RefSeq" id="WP_161815258.1">
    <property type="nucleotide sequence ID" value="NZ_BLJN01000006.1"/>
</dbReference>
<evidence type="ECO:0000313" key="7">
    <source>
        <dbReference type="EMBL" id="GFE83666.1"/>
    </source>
</evidence>
<accession>A0A829YMD4</accession>
<dbReference type="GO" id="GO:0006790">
    <property type="term" value="P:sulfur compound metabolic process"/>
    <property type="evidence" value="ECO:0007669"/>
    <property type="project" value="TreeGrafter"/>
</dbReference>
<evidence type="ECO:0000313" key="8">
    <source>
        <dbReference type="Proteomes" id="UP000445000"/>
    </source>
</evidence>
<dbReference type="AlphaFoldDB" id="A0A829YMD4"/>
<dbReference type="InterPro" id="IPR014756">
    <property type="entry name" value="Ig_E-set"/>
</dbReference>
<reference evidence="8" key="1">
    <citation type="submission" date="2020-01" db="EMBL/GenBank/DDBJ databases">
        <title>'Steroidobacter agaridevorans' sp. nov., agar-degrading bacteria isolated from rhizosphere soils.</title>
        <authorList>
            <person name="Ikenaga M."/>
            <person name="Kataoka M."/>
            <person name="Murouchi A."/>
            <person name="Katsuragi S."/>
            <person name="Sakai M."/>
        </authorList>
    </citation>
    <scope>NUCLEOTIDE SEQUENCE [LARGE SCALE GENOMIC DNA]</scope>
    <source>
        <strain evidence="8">YU21-B</strain>
    </source>
</reference>
<keyword evidence="2" id="KW-0500">Molybdenum</keyword>
<dbReference type="GO" id="GO:0020037">
    <property type="term" value="F:heme binding"/>
    <property type="evidence" value="ECO:0007669"/>
    <property type="project" value="TreeGrafter"/>
</dbReference>
<evidence type="ECO:0000259" key="5">
    <source>
        <dbReference type="Pfam" id="PF00174"/>
    </source>
</evidence>
<evidence type="ECO:0000256" key="3">
    <source>
        <dbReference type="ARBA" id="ARBA00022723"/>
    </source>
</evidence>
<dbReference type="Pfam" id="PF00174">
    <property type="entry name" value="Oxidored_molyb"/>
    <property type="match status" value="1"/>
</dbReference>
<keyword evidence="4" id="KW-0560">Oxidoreductase</keyword>
<keyword evidence="8" id="KW-1185">Reference proteome</keyword>
<feature type="domain" description="Oxidoreductase molybdopterin-binding" evidence="5">
    <location>
        <begin position="81"/>
        <end position="252"/>
    </location>
</feature>
<gene>
    <name evidence="7" type="ORF">GCM10011487_56660</name>
</gene>
<dbReference type="Gene3D" id="3.90.420.10">
    <property type="entry name" value="Oxidoreductase, molybdopterin-binding domain"/>
    <property type="match status" value="1"/>
</dbReference>
<dbReference type="Proteomes" id="UP000445000">
    <property type="component" value="Unassembled WGS sequence"/>
</dbReference>
<keyword evidence="3" id="KW-0479">Metal-binding</keyword>
<evidence type="ECO:0000256" key="4">
    <source>
        <dbReference type="ARBA" id="ARBA00023002"/>
    </source>
</evidence>
<evidence type="ECO:0000259" key="6">
    <source>
        <dbReference type="Pfam" id="PF03404"/>
    </source>
</evidence>
<dbReference type="InterPro" id="IPR006311">
    <property type="entry name" value="TAT_signal"/>
</dbReference>
<evidence type="ECO:0000256" key="2">
    <source>
        <dbReference type="ARBA" id="ARBA00022505"/>
    </source>
</evidence>
<dbReference type="PRINTS" id="PR00407">
    <property type="entry name" value="EUMOPTERIN"/>
</dbReference>
<sequence length="397" mass="43747">MITRRGMLAGMGGAVLVGDLGSSSGNALAAEAPELELFALRQKKALIKQTFRPPNFETPLADLRSEFTANDAFFVRYHLANIPKVDVRTWRLRAGGESASRTHEWRLDDLRRDFEKVSVAAINQCSGNRRGLFTPRVPGVQWQYGAMGNAIWTGVRLRDVLQKVGVRPDALEVVFDGADAALLGGTPDFVKSLPIERALDENTLIAFEMNGHPLPHWNGAPARLVVPGWTATYWVKHLTEIRIVPKAYEGFWMQKAYRVPTGVFPGAVFKSQEGMETTPITEMLVNSLITSHESGARLTRGQRAELSGWAWDNGAGIAKVEISQDGGRVWRGAMLGRDLGRFAWRGFTLPIDTTQGGPITVAVRATSRNGTQQPEKLTPNPSGYHHNIIQTLQLEVT</sequence>
<dbReference type="EMBL" id="BLJN01000006">
    <property type="protein sequence ID" value="GFE83666.1"/>
    <property type="molecule type" value="Genomic_DNA"/>
</dbReference>
<dbReference type="Pfam" id="PF03404">
    <property type="entry name" value="Mo-co_dimer"/>
    <property type="match status" value="1"/>
</dbReference>